<proteinExistence type="predicted"/>
<feature type="compositionally biased region" description="Polar residues" evidence="1">
    <location>
        <begin position="717"/>
        <end position="738"/>
    </location>
</feature>
<gene>
    <name evidence="2" type="ORF">Adt_12292</name>
</gene>
<accession>A0ABD1US42</accession>
<dbReference type="Pfam" id="PF01803">
    <property type="entry name" value="LIM_bind"/>
    <property type="match status" value="1"/>
</dbReference>
<feature type="compositionally biased region" description="Low complexity" evidence="1">
    <location>
        <begin position="235"/>
        <end position="267"/>
    </location>
</feature>
<protein>
    <submittedName>
        <fullName evidence="2">Transcriptional regulator SLK3</fullName>
    </submittedName>
</protein>
<dbReference type="EMBL" id="JBFOLK010000003">
    <property type="protein sequence ID" value="KAL2527238.1"/>
    <property type="molecule type" value="Genomic_DNA"/>
</dbReference>
<dbReference type="Proteomes" id="UP001604336">
    <property type="component" value="Unassembled WGS sequence"/>
</dbReference>
<dbReference type="AlphaFoldDB" id="A0ABD1US42"/>
<comment type="caution">
    <text evidence="2">The sequence shown here is derived from an EMBL/GenBank/DDBJ whole genome shotgun (WGS) entry which is preliminary data.</text>
</comment>
<organism evidence="2 3">
    <name type="scientific">Abeliophyllum distichum</name>
    <dbReference type="NCBI Taxonomy" id="126358"/>
    <lineage>
        <taxon>Eukaryota</taxon>
        <taxon>Viridiplantae</taxon>
        <taxon>Streptophyta</taxon>
        <taxon>Embryophyta</taxon>
        <taxon>Tracheophyta</taxon>
        <taxon>Spermatophyta</taxon>
        <taxon>Magnoliopsida</taxon>
        <taxon>eudicotyledons</taxon>
        <taxon>Gunneridae</taxon>
        <taxon>Pentapetalae</taxon>
        <taxon>asterids</taxon>
        <taxon>lamiids</taxon>
        <taxon>Lamiales</taxon>
        <taxon>Oleaceae</taxon>
        <taxon>Forsythieae</taxon>
        <taxon>Abeliophyllum</taxon>
    </lineage>
</organism>
<feature type="region of interest" description="Disordered" evidence="1">
    <location>
        <begin position="692"/>
        <end position="746"/>
    </location>
</feature>
<feature type="compositionally biased region" description="Polar residues" evidence="1">
    <location>
        <begin position="805"/>
        <end position="827"/>
    </location>
</feature>
<keyword evidence="3" id="KW-1185">Reference proteome</keyword>
<name>A0ABD1US42_9LAMI</name>
<reference evidence="3" key="1">
    <citation type="submission" date="2024-07" db="EMBL/GenBank/DDBJ databases">
        <title>Two chromosome-level genome assemblies of Korean endemic species Abeliophyllum distichum and Forsythia ovata (Oleaceae).</title>
        <authorList>
            <person name="Jang H."/>
        </authorList>
    </citation>
    <scope>NUCLEOTIDE SEQUENCE [LARGE SCALE GENOMIC DNA]</scope>
</reference>
<feature type="compositionally biased region" description="Polar residues" evidence="1">
    <location>
        <begin position="693"/>
        <end position="708"/>
    </location>
</feature>
<feature type="compositionally biased region" description="Polar residues" evidence="1">
    <location>
        <begin position="785"/>
        <end position="794"/>
    </location>
</feature>
<sequence length="863" mass="95537">MTRRPYWITPSTRTTLLRSLSNRISTRILRPRVATARSYTDYEFPVNHSTRVPKNRLHPSICLCISRICHNFLFLRLHGIEPKKNGVVPEGLALDSYLDPSPQAAASPMVPSRVAGGITHSSFRSGMFSQGDGRSQVAGNSQLNSNFDNSLNSIPGNACPNTGPVSGGVGNTVLNGVASSGPSVGASSLVTDANSGLSGGPLLQRSASINTESYMRLPASPMSFSSNNISISGSSVVDGSSIGQPSSNQNPNSQQAQQSQQHQGASSVTSLPTSRMGQVQLPGGPRVLSSLIQDPTTMTQLQKKPRLDIKQEDILQQQVLQQLLQRQDSMHLQNSNPQLQALIQQQRLRQQQQQQQQLLQSMPPMQRVQLLQQQQHQQQLQLRQQLQQQGMQPASSLKRPYDGGVCSRRLMQYLYHQRQRPTDDTIAYWRKFVAEYYSPRAKKRWCLSLYDNVGHHSLGVFPQAAMDAWQCDICGSKSGRGFEATSEVLPRLNEIKFGSGVIDELLFLDLPRECRFPSGMMMLEYAKAVQESIYEQLRVVREGQLRIIFTPDLKILSWEFCARRHEELLSRRLVAPQVNQLLQVAQKCQSTISESGPDGVPQPDLQANSVMVVTAGRQLAKSLELQSLNDLGFSKRYVRCLQIAEVVNSMKNLMDFCRDQKVGPIEGLKNFPRHTTVPKIEMQEIEQMGGVQGLQNVPGSGFSSSHMAQQQQQQQQVMQRSLSGNGLLMQNQPQPTHGSQISQQQTIQQLLQDMSNNNSGGGVPQQSLSMQNAGRDGLVFRNSPLAATTPSANGPGNAVGHPPSRSDSFKSASNNEFSFSQKTSDLPQNLHLSEEMVQDIAHDTTENGFFNSDLDDNINYLWK</sequence>
<evidence type="ECO:0000313" key="2">
    <source>
        <dbReference type="EMBL" id="KAL2527238.1"/>
    </source>
</evidence>
<evidence type="ECO:0000313" key="3">
    <source>
        <dbReference type="Proteomes" id="UP001604336"/>
    </source>
</evidence>
<dbReference type="PANTHER" id="PTHR10378">
    <property type="entry name" value="LIM DOMAIN-BINDING PROTEIN"/>
    <property type="match status" value="1"/>
</dbReference>
<evidence type="ECO:0000256" key="1">
    <source>
        <dbReference type="SAM" id="MobiDB-lite"/>
    </source>
</evidence>
<feature type="region of interest" description="Disordered" evidence="1">
    <location>
        <begin position="784"/>
        <end position="827"/>
    </location>
</feature>
<dbReference type="InterPro" id="IPR029005">
    <property type="entry name" value="LIM-bd/SEUSS"/>
</dbReference>
<feature type="compositionally biased region" description="Polar residues" evidence="1">
    <location>
        <begin position="268"/>
        <end position="277"/>
    </location>
</feature>
<feature type="region of interest" description="Disordered" evidence="1">
    <location>
        <begin position="235"/>
        <end position="287"/>
    </location>
</feature>